<feature type="region of interest" description="Disordered" evidence="5">
    <location>
        <begin position="269"/>
        <end position="318"/>
    </location>
</feature>
<evidence type="ECO:0000256" key="2">
    <source>
        <dbReference type="ARBA" id="ARBA00022833"/>
    </source>
</evidence>
<feature type="coiled-coil region" evidence="4">
    <location>
        <begin position="199"/>
        <end position="268"/>
    </location>
</feature>
<feature type="compositionally biased region" description="Polar residues" evidence="5">
    <location>
        <begin position="273"/>
        <end position="286"/>
    </location>
</feature>
<dbReference type="InterPro" id="IPR013083">
    <property type="entry name" value="Znf_RING/FYVE/PHD"/>
</dbReference>
<keyword evidence="4" id="KW-0175">Coiled coil</keyword>
<dbReference type="InterPro" id="IPR052639">
    <property type="entry name" value="TRAIP_ubiq-protein_ligase"/>
</dbReference>
<dbReference type="SMART" id="SM00184">
    <property type="entry name" value="RING"/>
    <property type="match status" value="1"/>
</dbReference>
<dbReference type="PANTHER" id="PTHR46569:SF1">
    <property type="entry name" value="E3 UBIQUITIN-PROTEIN LIGASE RFWD3-RELATED"/>
    <property type="match status" value="1"/>
</dbReference>
<comment type="caution">
    <text evidence="7">The sequence shown here is derived from an EMBL/GenBank/DDBJ whole genome shotgun (WGS) entry which is preliminary data.</text>
</comment>
<dbReference type="PROSITE" id="PS50089">
    <property type="entry name" value="ZF_RING_2"/>
    <property type="match status" value="1"/>
</dbReference>
<keyword evidence="1 3" id="KW-0863">Zinc-finger</keyword>
<proteinExistence type="predicted"/>
<reference evidence="7" key="1">
    <citation type="submission" date="2021-01" db="EMBL/GenBank/DDBJ databases">
        <authorList>
            <person name="Li R."/>
            <person name="Bekaert M."/>
        </authorList>
    </citation>
    <scope>NUCLEOTIDE SEQUENCE</scope>
    <source>
        <strain evidence="7">Farmed</strain>
    </source>
</reference>
<feature type="coiled-coil region" evidence="4">
    <location>
        <begin position="81"/>
        <end position="108"/>
    </location>
</feature>
<evidence type="ECO:0000259" key="6">
    <source>
        <dbReference type="PROSITE" id="PS50089"/>
    </source>
</evidence>
<dbReference type="GO" id="GO:0031297">
    <property type="term" value="P:replication fork processing"/>
    <property type="evidence" value="ECO:0007669"/>
    <property type="project" value="TreeGrafter"/>
</dbReference>
<dbReference type="Gene3D" id="3.30.40.10">
    <property type="entry name" value="Zinc/RING finger domain, C3HC4 (zinc finger)"/>
    <property type="match status" value="1"/>
</dbReference>
<dbReference type="GO" id="GO:0005634">
    <property type="term" value="C:nucleus"/>
    <property type="evidence" value="ECO:0007669"/>
    <property type="project" value="TreeGrafter"/>
</dbReference>
<evidence type="ECO:0000313" key="8">
    <source>
        <dbReference type="Proteomes" id="UP000597762"/>
    </source>
</evidence>
<dbReference type="AlphaFoldDB" id="A0A812BTM6"/>
<keyword evidence="1 3" id="KW-0479">Metal-binding</keyword>
<dbReference type="GO" id="GO:0061630">
    <property type="term" value="F:ubiquitin protein ligase activity"/>
    <property type="evidence" value="ECO:0007669"/>
    <property type="project" value="UniProtKB-EC"/>
</dbReference>
<dbReference type="InterPro" id="IPR001841">
    <property type="entry name" value="Znf_RING"/>
</dbReference>
<evidence type="ECO:0000256" key="1">
    <source>
        <dbReference type="ARBA" id="ARBA00022771"/>
    </source>
</evidence>
<feature type="domain" description="RING-type" evidence="6">
    <location>
        <begin position="5"/>
        <end position="48"/>
    </location>
</feature>
<keyword evidence="7" id="KW-0808">Transferase</keyword>
<evidence type="ECO:0000256" key="5">
    <source>
        <dbReference type="SAM" id="MobiDB-lite"/>
    </source>
</evidence>
<dbReference type="EC" id="2.3.2.27" evidence="7"/>
<dbReference type="OrthoDB" id="8062037at2759"/>
<dbReference type="GO" id="GO:0016567">
    <property type="term" value="P:protein ubiquitination"/>
    <property type="evidence" value="ECO:0007669"/>
    <property type="project" value="TreeGrafter"/>
</dbReference>
<dbReference type="SUPFAM" id="SSF57850">
    <property type="entry name" value="RING/U-box"/>
    <property type="match status" value="1"/>
</dbReference>
<dbReference type="PANTHER" id="PTHR46569">
    <property type="entry name" value="E3 UBIQUITIN-PROTEIN LIGASE TRAIP"/>
    <property type="match status" value="1"/>
</dbReference>
<keyword evidence="7" id="KW-0012">Acyltransferase</keyword>
<keyword evidence="8" id="KW-1185">Reference proteome</keyword>
<protein>
    <submittedName>
        <fullName evidence="7">TRAIP</fullName>
        <ecNumber evidence="7">2.3.2.27</ecNumber>
    </submittedName>
</protein>
<sequence length="434" mass="48873">MNAYCVICSDQFVSLTEIDISAGICGHTFHADCLEKWLEMARTCPTCRQYWSKRDVVSKLYFEASKTAVNEECTPKLLNELGSIRARLAESERKSSQLEADFQALRESNDALTIAYEDTRNKMHALVEAGKAKNKQLKFYQSCEKEWLARDKEHKALKNTVQKYSYIENLVKVSESDSKLLLEKAAKGPGALDRLISMCVIIKREYEQCKRNKKAQRNELDKVLKELASFRVELEKVEFNNVVLREQNERAEKELTENERQILELKKKLHSVVQDSSPTGLTSPNKNGDKLQKADLISVDGSSPGELGTTPGNGDRPIRRVLVKSPLDGINSQRSAPTNDGRIHQISIKITTAATSSKLSRKFSSAGSSELFSDAKFSALTPTDKPVIQNSRKGYDGLGGHTMFTQCLFRPNYTPSSRKRPLRYNDHAVSIQKN</sequence>
<evidence type="ECO:0000256" key="4">
    <source>
        <dbReference type="SAM" id="Coils"/>
    </source>
</evidence>
<accession>A0A812BTM6</accession>
<gene>
    <name evidence="7" type="ORF">SPHA_26649</name>
</gene>
<evidence type="ECO:0000313" key="7">
    <source>
        <dbReference type="EMBL" id="CAE1249550.1"/>
    </source>
</evidence>
<organism evidence="7 8">
    <name type="scientific">Acanthosepion pharaonis</name>
    <name type="common">Pharaoh cuttlefish</name>
    <name type="synonym">Sepia pharaonis</name>
    <dbReference type="NCBI Taxonomy" id="158019"/>
    <lineage>
        <taxon>Eukaryota</taxon>
        <taxon>Metazoa</taxon>
        <taxon>Spiralia</taxon>
        <taxon>Lophotrochozoa</taxon>
        <taxon>Mollusca</taxon>
        <taxon>Cephalopoda</taxon>
        <taxon>Coleoidea</taxon>
        <taxon>Decapodiformes</taxon>
        <taxon>Sepiida</taxon>
        <taxon>Sepiina</taxon>
        <taxon>Sepiidae</taxon>
        <taxon>Acanthosepion</taxon>
    </lineage>
</organism>
<name>A0A812BTM6_ACAPH</name>
<dbReference type="GO" id="GO:0008270">
    <property type="term" value="F:zinc ion binding"/>
    <property type="evidence" value="ECO:0007669"/>
    <property type="project" value="UniProtKB-KW"/>
</dbReference>
<dbReference type="Pfam" id="PF13639">
    <property type="entry name" value="zf-RING_2"/>
    <property type="match status" value="1"/>
</dbReference>
<dbReference type="EMBL" id="CAHIKZ030001017">
    <property type="protein sequence ID" value="CAE1249550.1"/>
    <property type="molecule type" value="Genomic_DNA"/>
</dbReference>
<evidence type="ECO:0000256" key="3">
    <source>
        <dbReference type="PROSITE-ProRule" id="PRU00175"/>
    </source>
</evidence>
<dbReference type="GO" id="GO:0090734">
    <property type="term" value="C:site of DNA damage"/>
    <property type="evidence" value="ECO:0007669"/>
    <property type="project" value="TreeGrafter"/>
</dbReference>
<dbReference type="Proteomes" id="UP000597762">
    <property type="component" value="Unassembled WGS sequence"/>
</dbReference>
<keyword evidence="2" id="KW-0862">Zinc</keyword>